<accession>A0ABX0LV28</accession>
<evidence type="ECO:0000313" key="1">
    <source>
        <dbReference type="EMBL" id="NHZ38303.1"/>
    </source>
</evidence>
<keyword evidence="2" id="KW-1185">Reference proteome</keyword>
<organism evidence="1 2">
    <name type="scientific">Massilia rubra</name>
    <dbReference type="NCBI Taxonomy" id="2607910"/>
    <lineage>
        <taxon>Bacteria</taxon>
        <taxon>Pseudomonadati</taxon>
        <taxon>Pseudomonadota</taxon>
        <taxon>Betaproteobacteria</taxon>
        <taxon>Burkholderiales</taxon>
        <taxon>Oxalobacteraceae</taxon>
        <taxon>Telluria group</taxon>
        <taxon>Massilia</taxon>
    </lineage>
</organism>
<dbReference type="Proteomes" id="UP000785613">
    <property type="component" value="Unassembled WGS sequence"/>
</dbReference>
<dbReference type="InterPro" id="IPR022050">
    <property type="entry name" value="T_hemolysin"/>
</dbReference>
<gene>
    <name evidence="1" type="ORF">F0185_32660</name>
</gene>
<reference evidence="1 2" key="1">
    <citation type="submission" date="2019-09" db="EMBL/GenBank/DDBJ databases">
        <title>Taxonomy of Antarctic Massilia spp.: description of Massilia rubra sp. nov., Massilia aquatica sp. nov., Massilia mucilaginosa sp. nov., Massilia frigida sp. nov. isolated from streams, lakes and regoliths.</title>
        <authorList>
            <person name="Holochova P."/>
            <person name="Sedlacek I."/>
            <person name="Kralova S."/>
            <person name="Maslanova I."/>
            <person name="Busse H.-J."/>
            <person name="Stankova E."/>
            <person name="Vrbovska V."/>
            <person name="Kovarovic V."/>
            <person name="Bartak M."/>
            <person name="Svec P."/>
            <person name="Pantucek R."/>
        </authorList>
    </citation>
    <scope>NUCLEOTIDE SEQUENCE [LARGE SCALE GENOMIC DNA]</scope>
    <source>
        <strain evidence="1 2">CCM 8692</strain>
    </source>
</reference>
<dbReference type="EMBL" id="VUYU01000044">
    <property type="protein sequence ID" value="NHZ38303.1"/>
    <property type="molecule type" value="Genomic_DNA"/>
</dbReference>
<sequence length="210" mass="22885">MSLQLASSPSWVPISTEPPPAAKVRPAYQIEYLLPGAAGRAGLQDFIAATFRQSYAAEVSHFSDTLIGCRGADGCWIAGLGFSLAADGPVFLEHYLDAPLELAIGERVGQRIDRNQVVEVGNLAADHAGAARALIVSVTRMLHSQDLHWVAFTATPSLLNSFTRLRLKPNWLAEADPRRLPDSGKDWGTYYNTQPQVMFGDIRYGYAQLA</sequence>
<evidence type="ECO:0000313" key="2">
    <source>
        <dbReference type="Proteomes" id="UP000785613"/>
    </source>
</evidence>
<proteinExistence type="predicted"/>
<dbReference type="RefSeq" id="WP_167232702.1">
    <property type="nucleotide sequence ID" value="NZ_VUYU01000044.1"/>
</dbReference>
<name>A0ABX0LV28_9BURK</name>
<evidence type="ECO:0008006" key="3">
    <source>
        <dbReference type="Google" id="ProtNLM"/>
    </source>
</evidence>
<comment type="caution">
    <text evidence="1">The sequence shown here is derived from an EMBL/GenBank/DDBJ whole genome shotgun (WGS) entry which is preliminary data.</text>
</comment>
<dbReference type="Pfam" id="PF12261">
    <property type="entry name" value="T_hemolysin"/>
    <property type="match status" value="1"/>
</dbReference>
<protein>
    <recommendedName>
        <fullName evidence="3">Thermostable hemolysin</fullName>
    </recommendedName>
</protein>